<dbReference type="Proteomes" id="UP000595703">
    <property type="component" value="Chromosome"/>
</dbReference>
<reference evidence="2 3" key="1">
    <citation type="journal article" date="2010" name="J. Bacteriol.">
        <title>Biochemical characterization of a novel indole prenyltransferase from Streptomyces sp. SN-593.</title>
        <authorList>
            <person name="Takahashi S."/>
            <person name="Takagi H."/>
            <person name="Toyoda A."/>
            <person name="Uramoto M."/>
            <person name="Nogawa T."/>
            <person name="Ueki M."/>
            <person name="Sakaki Y."/>
            <person name="Osada H."/>
        </authorList>
    </citation>
    <scope>NUCLEOTIDE SEQUENCE [LARGE SCALE GENOMIC DNA]</scope>
    <source>
        <strain evidence="2 3">SN-593</strain>
    </source>
</reference>
<name>A0A7U3VSF5_9ACTN</name>
<reference evidence="2 3" key="4">
    <citation type="journal article" date="2020" name="Sci. Rep.">
        <title>beta-carboline chemical signals induce reveromycin production through a LuxR family regulator in Streptomyces sp. SN-593.</title>
        <authorList>
            <person name="Panthee S."/>
            <person name="Kito N."/>
            <person name="Hayashi T."/>
            <person name="Shimizu T."/>
            <person name="Ishikawa J."/>
            <person name="Hamamoto H."/>
            <person name="Osada H."/>
            <person name="Takahashi S."/>
        </authorList>
    </citation>
    <scope>NUCLEOTIDE SEQUENCE [LARGE SCALE GENOMIC DNA]</scope>
    <source>
        <strain evidence="2 3">SN-593</strain>
    </source>
</reference>
<feature type="region of interest" description="Disordered" evidence="1">
    <location>
        <begin position="222"/>
        <end position="243"/>
    </location>
</feature>
<gene>
    <name evidence="2" type="ORF">RVR_9205</name>
</gene>
<keyword evidence="2" id="KW-0378">Hydrolase</keyword>
<dbReference type="RefSeq" id="WP_202237571.1">
    <property type="nucleotide sequence ID" value="NZ_AP018365.1"/>
</dbReference>
<feature type="compositionally biased region" description="Basic and acidic residues" evidence="1">
    <location>
        <begin position="227"/>
        <end position="243"/>
    </location>
</feature>
<dbReference type="SFLD" id="SFLDG01129">
    <property type="entry name" value="C1.5:_HAD__Beta-PGM__Phosphata"/>
    <property type="match status" value="1"/>
</dbReference>
<dbReference type="Pfam" id="PF00702">
    <property type="entry name" value="Hydrolase"/>
    <property type="match status" value="1"/>
</dbReference>
<dbReference type="Gene3D" id="3.40.50.1000">
    <property type="entry name" value="HAD superfamily/HAD-like"/>
    <property type="match status" value="1"/>
</dbReference>
<reference evidence="2 3" key="3">
    <citation type="journal article" date="2011" name="Nat. Chem. Biol.">
        <title>Reveromycin A biosynthesis uses RevG and RevJ for stereospecific spiroacetal formation.</title>
        <authorList>
            <person name="Takahashi S."/>
            <person name="Toyoda A."/>
            <person name="Sekiyama Y."/>
            <person name="Takagi H."/>
            <person name="Nogawa T."/>
            <person name="Uramoto M."/>
            <person name="Suzuki R."/>
            <person name="Koshino H."/>
            <person name="Kumano T."/>
            <person name="Panthee S."/>
            <person name="Dairi T."/>
            <person name="Ishikawa J."/>
            <person name="Ikeda H."/>
            <person name="Sakaki Y."/>
            <person name="Osada H."/>
        </authorList>
    </citation>
    <scope>NUCLEOTIDE SEQUENCE [LARGE SCALE GENOMIC DNA]</scope>
    <source>
        <strain evidence="2 3">SN-593</strain>
    </source>
</reference>
<dbReference type="InterPro" id="IPR036412">
    <property type="entry name" value="HAD-like_sf"/>
</dbReference>
<reference evidence="2 3" key="2">
    <citation type="journal article" date="2011" name="J. Antibiot.">
        <title>Furaquinocins I and J: novel polyketide isoprenoid hybrid compounds from Streptomyces reveromyceticus SN-593.</title>
        <authorList>
            <person name="Panthee S."/>
            <person name="Takahashi S."/>
            <person name="Takagi H."/>
            <person name="Nogawa T."/>
            <person name="Oowada E."/>
            <person name="Uramoto M."/>
            <person name="Osada H."/>
        </authorList>
    </citation>
    <scope>NUCLEOTIDE SEQUENCE [LARGE SCALE GENOMIC DNA]</scope>
    <source>
        <strain evidence="2 3">SN-593</strain>
    </source>
</reference>
<dbReference type="PANTHER" id="PTHR46649:SF4">
    <property type="entry name" value="HALOACID DEHALOGENASE-LIKE HYDROLASE (HAD) SUPERFAMILY PROTEIN"/>
    <property type="match status" value="1"/>
</dbReference>
<proteinExistence type="predicted"/>
<evidence type="ECO:0000256" key="1">
    <source>
        <dbReference type="SAM" id="MobiDB-lite"/>
    </source>
</evidence>
<dbReference type="SUPFAM" id="SSF56784">
    <property type="entry name" value="HAD-like"/>
    <property type="match status" value="1"/>
</dbReference>
<organism evidence="2 3">
    <name type="scientific">Actinacidiphila reveromycinica</name>
    <dbReference type="NCBI Taxonomy" id="659352"/>
    <lineage>
        <taxon>Bacteria</taxon>
        <taxon>Bacillati</taxon>
        <taxon>Actinomycetota</taxon>
        <taxon>Actinomycetes</taxon>
        <taxon>Kitasatosporales</taxon>
        <taxon>Streptomycetaceae</taxon>
        <taxon>Actinacidiphila</taxon>
    </lineage>
</organism>
<evidence type="ECO:0000313" key="2">
    <source>
        <dbReference type="EMBL" id="BBB01675.1"/>
    </source>
</evidence>
<dbReference type="AlphaFoldDB" id="A0A7U3VSF5"/>
<dbReference type="InterPro" id="IPR023214">
    <property type="entry name" value="HAD_sf"/>
</dbReference>
<protein>
    <submittedName>
        <fullName evidence="2">Putative hydrolase</fullName>
    </submittedName>
</protein>
<dbReference type="KEGG" id="arev:RVR_9205"/>
<keyword evidence="3" id="KW-1185">Reference proteome</keyword>
<dbReference type="SFLD" id="SFLDS00003">
    <property type="entry name" value="Haloacid_Dehalogenase"/>
    <property type="match status" value="1"/>
</dbReference>
<sequence length="243" mass="26444">MFDFSGTLFRIESCERWLRGALGAEGVEAADDEVARYAKELERAGAQPGGPPPERLPDRLAEAWRTRDLTAERHRAAYTALSRSAGLPWDVHDALYERHRSPAAWQPYPDTARVLAELRGRGVPVAVVSNIGWDLRPVFRVHGVADLVDAFVLSYEHEAQKPDPRLFRVALDRLGVSGDAVRDAVMVGDSPEADGGAAALGCRVLLVDPLPVADRPDALLAVLDPPEGDRDGAPHARREPDGP</sequence>
<dbReference type="PANTHER" id="PTHR46649">
    <property type="match status" value="1"/>
</dbReference>
<dbReference type="EMBL" id="AP018365">
    <property type="protein sequence ID" value="BBB01675.1"/>
    <property type="molecule type" value="Genomic_DNA"/>
</dbReference>
<evidence type="ECO:0000313" key="3">
    <source>
        <dbReference type="Proteomes" id="UP000595703"/>
    </source>
</evidence>
<accession>A0A7U3VSF5</accession>
<dbReference type="GO" id="GO:0016787">
    <property type="term" value="F:hydrolase activity"/>
    <property type="evidence" value="ECO:0007669"/>
    <property type="project" value="UniProtKB-KW"/>
</dbReference>